<gene>
    <name evidence="4" type="ORF">BSZ18_15920</name>
</gene>
<dbReference type="GO" id="GO:0047617">
    <property type="term" value="F:fatty acyl-CoA hydrolase activity"/>
    <property type="evidence" value="ECO:0007669"/>
    <property type="project" value="InterPro"/>
</dbReference>
<dbReference type="Pfam" id="PF03061">
    <property type="entry name" value="4HBT"/>
    <property type="match status" value="1"/>
</dbReference>
<accession>A0A1X3H762</accession>
<reference evidence="4 5" key="1">
    <citation type="submission" date="2017-03" db="EMBL/GenBank/DDBJ databases">
        <title>Whole genome sequences of fourteen strains of Bradyrhizobium canariense and one strain of Bradyrhizobium japonicum isolated from Lupinus (Papilionoideae: Genisteae) species in Algeria.</title>
        <authorList>
            <person name="Crovadore J."/>
            <person name="Chekireb D."/>
            <person name="Brachmann A."/>
            <person name="Chablais R."/>
            <person name="Cochard B."/>
            <person name="Lefort F."/>
        </authorList>
    </citation>
    <scope>NUCLEOTIDE SEQUENCE [LARGE SCALE GENOMIC DNA]</scope>
    <source>
        <strain evidence="4 5">UBMA195</strain>
    </source>
</reference>
<evidence type="ECO:0000259" key="3">
    <source>
        <dbReference type="Pfam" id="PF03061"/>
    </source>
</evidence>
<sequence>MKRERAPGVSSSRRLNRWEAQVHHFEDNSKSALLTRPDLHEATEGEFKGWRTWTFDTFLNQSGPFWHRVDADRTVRCAFRAQKKHLNGHGNVHGGCFMAFVDYCVFAIAGLVLHEPGVTVSLSSEFLDAAREDELVEATGQVTRAGGSLIFVRGELRSGERLLVTFSGTIKRVKQKPRAEA</sequence>
<dbReference type="OrthoDB" id="5741080at2"/>
<dbReference type="EMBL" id="NAFI01000171">
    <property type="protein sequence ID" value="OSJ10807.1"/>
    <property type="molecule type" value="Genomic_DNA"/>
</dbReference>
<dbReference type="AlphaFoldDB" id="A0A1X3H762"/>
<dbReference type="PANTHER" id="PTHR21660">
    <property type="entry name" value="THIOESTERASE SUPERFAMILY MEMBER-RELATED"/>
    <property type="match status" value="1"/>
</dbReference>
<dbReference type="InterPro" id="IPR006683">
    <property type="entry name" value="Thioestr_dom"/>
</dbReference>
<feature type="domain" description="Thioesterase" evidence="3">
    <location>
        <begin position="89"/>
        <end position="163"/>
    </location>
</feature>
<evidence type="ECO:0000313" key="4">
    <source>
        <dbReference type="EMBL" id="OSJ10807.1"/>
    </source>
</evidence>
<evidence type="ECO:0000313" key="5">
    <source>
        <dbReference type="Proteomes" id="UP000193553"/>
    </source>
</evidence>
<dbReference type="Proteomes" id="UP000193553">
    <property type="component" value="Unassembled WGS sequence"/>
</dbReference>
<dbReference type="Gene3D" id="3.10.129.10">
    <property type="entry name" value="Hotdog Thioesterase"/>
    <property type="match status" value="1"/>
</dbReference>
<dbReference type="InterPro" id="IPR029069">
    <property type="entry name" value="HotDog_dom_sf"/>
</dbReference>
<comment type="similarity">
    <text evidence="1">Belongs to the thioesterase PaaI family.</text>
</comment>
<evidence type="ECO:0000256" key="2">
    <source>
        <dbReference type="ARBA" id="ARBA00022801"/>
    </source>
</evidence>
<protein>
    <submittedName>
        <fullName evidence="4">Thioesterase</fullName>
    </submittedName>
</protein>
<name>A0A1X3H762_9BRAD</name>
<dbReference type="SUPFAM" id="SSF54637">
    <property type="entry name" value="Thioesterase/thiol ester dehydrase-isomerase"/>
    <property type="match status" value="1"/>
</dbReference>
<organism evidence="4 5">
    <name type="scientific">Bradyrhizobium canariense</name>
    <dbReference type="NCBI Taxonomy" id="255045"/>
    <lineage>
        <taxon>Bacteria</taxon>
        <taxon>Pseudomonadati</taxon>
        <taxon>Pseudomonadota</taxon>
        <taxon>Alphaproteobacteria</taxon>
        <taxon>Hyphomicrobiales</taxon>
        <taxon>Nitrobacteraceae</taxon>
        <taxon>Bradyrhizobium</taxon>
    </lineage>
</organism>
<keyword evidence="2" id="KW-0378">Hydrolase</keyword>
<dbReference type="CDD" id="cd03443">
    <property type="entry name" value="PaaI_thioesterase"/>
    <property type="match status" value="1"/>
</dbReference>
<dbReference type="PANTHER" id="PTHR21660:SF1">
    <property type="entry name" value="ACYL-COENZYME A THIOESTERASE 13"/>
    <property type="match status" value="1"/>
</dbReference>
<evidence type="ECO:0000256" key="1">
    <source>
        <dbReference type="ARBA" id="ARBA00008324"/>
    </source>
</evidence>
<dbReference type="InterPro" id="IPR039298">
    <property type="entry name" value="ACOT13"/>
</dbReference>
<comment type="caution">
    <text evidence="4">The sequence shown here is derived from an EMBL/GenBank/DDBJ whole genome shotgun (WGS) entry which is preliminary data.</text>
</comment>
<proteinExistence type="inferred from homology"/>